<name>A0ACB0KWI2_TRIPR</name>
<dbReference type="Proteomes" id="UP001177021">
    <property type="component" value="Unassembled WGS sequence"/>
</dbReference>
<gene>
    <name evidence="1" type="ORF">MILVUS5_LOCUS27214</name>
</gene>
<reference evidence="1" key="1">
    <citation type="submission" date="2023-10" db="EMBL/GenBank/DDBJ databases">
        <authorList>
            <person name="Rodriguez Cubillos JULIANA M."/>
            <person name="De Vega J."/>
        </authorList>
    </citation>
    <scope>NUCLEOTIDE SEQUENCE</scope>
</reference>
<accession>A0ACB0KWI2</accession>
<evidence type="ECO:0000313" key="2">
    <source>
        <dbReference type="Proteomes" id="UP001177021"/>
    </source>
</evidence>
<keyword evidence="2" id="KW-1185">Reference proteome</keyword>
<proteinExistence type="predicted"/>
<evidence type="ECO:0000313" key="1">
    <source>
        <dbReference type="EMBL" id="CAJ2661522.1"/>
    </source>
</evidence>
<organism evidence="1 2">
    <name type="scientific">Trifolium pratense</name>
    <name type="common">Red clover</name>
    <dbReference type="NCBI Taxonomy" id="57577"/>
    <lineage>
        <taxon>Eukaryota</taxon>
        <taxon>Viridiplantae</taxon>
        <taxon>Streptophyta</taxon>
        <taxon>Embryophyta</taxon>
        <taxon>Tracheophyta</taxon>
        <taxon>Spermatophyta</taxon>
        <taxon>Magnoliopsida</taxon>
        <taxon>eudicotyledons</taxon>
        <taxon>Gunneridae</taxon>
        <taxon>Pentapetalae</taxon>
        <taxon>rosids</taxon>
        <taxon>fabids</taxon>
        <taxon>Fabales</taxon>
        <taxon>Fabaceae</taxon>
        <taxon>Papilionoideae</taxon>
        <taxon>50 kb inversion clade</taxon>
        <taxon>NPAAA clade</taxon>
        <taxon>Hologalegina</taxon>
        <taxon>IRL clade</taxon>
        <taxon>Trifolieae</taxon>
        <taxon>Trifolium</taxon>
    </lineage>
</organism>
<dbReference type="EMBL" id="CASHSV030000311">
    <property type="protein sequence ID" value="CAJ2661522.1"/>
    <property type="molecule type" value="Genomic_DNA"/>
</dbReference>
<protein>
    <submittedName>
        <fullName evidence="1">Uncharacterized protein</fullName>
    </submittedName>
</protein>
<sequence>MGPKTYIAYGFAPEFGRGDSVTKLHCDLSDAVNVLTHIAKVELKSDSIEAIKKLTQMHLKQDKRELHLYGDNQDGETNVGMLDNSFPWGDSLDGALWDIFRREDVPKLEKYLKKHFREFRHVHCSPLNQRTGLSDASPLIMYVYLDWHILKEENGIEPWTSIRKLGDAVFIPASCPHKLRNLKSCIKAGLGFVSPENVSECFRLTEECRKLPINHMSAKDKLEVKKITIYAMLDVVEKLEEARWKKPMI</sequence>
<comment type="caution">
    <text evidence="1">The sequence shown here is derived from an EMBL/GenBank/DDBJ whole genome shotgun (WGS) entry which is preliminary data.</text>
</comment>